<name>A0A2A8D8W6_9MICC</name>
<dbReference type="CDD" id="cd01854">
    <property type="entry name" value="YjeQ_EngC"/>
    <property type="match status" value="1"/>
</dbReference>
<dbReference type="NCBIfam" id="TIGR00157">
    <property type="entry name" value="ribosome small subunit-dependent GTPase A"/>
    <property type="match status" value="1"/>
</dbReference>
<feature type="domain" description="EngC GTPase" evidence="2">
    <location>
        <begin position="133"/>
        <end position="297"/>
    </location>
</feature>
<dbReference type="InterPro" id="IPR004881">
    <property type="entry name" value="Ribosome_biogen_GTPase_RsgA"/>
</dbReference>
<dbReference type="GO" id="GO:0003924">
    <property type="term" value="F:GTPase activity"/>
    <property type="evidence" value="ECO:0007669"/>
    <property type="project" value="InterPro"/>
</dbReference>
<dbReference type="Gene3D" id="1.10.40.50">
    <property type="entry name" value="Probable gtpase engc, domain 3"/>
    <property type="match status" value="1"/>
</dbReference>
<evidence type="ECO:0000256" key="1">
    <source>
        <dbReference type="SAM" id="MobiDB-lite"/>
    </source>
</evidence>
<evidence type="ECO:0000313" key="4">
    <source>
        <dbReference type="Proteomes" id="UP000219947"/>
    </source>
</evidence>
<dbReference type="AlphaFoldDB" id="A0A2A8D8W6"/>
<evidence type="ECO:0000259" key="2">
    <source>
        <dbReference type="PROSITE" id="PS50936"/>
    </source>
</evidence>
<protein>
    <submittedName>
        <fullName evidence="3">Ribosome small subunit-dependent GTPase A</fullName>
    </submittedName>
</protein>
<dbReference type="SUPFAM" id="SSF52540">
    <property type="entry name" value="P-loop containing nucleoside triphosphate hydrolases"/>
    <property type="match status" value="1"/>
</dbReference>
<dbReference type="EMBL" id="PDEV01000001">
    <property type="protein sequence ID" value="PEN17038.1"/>
    <property type="molecule type" value="Genomic_DNA"/>
</dbReference>
<gene>
    <name evidence="3" type="primary">rsgA</name>
    <name evidence="3" type="ORF">CRM92_03175</name>
</gene>
<sequence>MERSALVNPSRNRSFDEWDESDVRVRPNKKGSRPRTKERPRYKHAIRGRVVTVDRGRWSVVVDEGTPQERTLIAARARELRRTPIVTGDFVDVVGDISGAKDTLARIVRLGERSSVLRRSADDTDTTERVVVANANQLVIVVAAANPQPRTGFIDRAVVAAYDAGIEPILCITKTDVSRPQQLLDYYSASGLKIVLSGSADGRAPSESGAEGLLHAPVHKLLEELVGKVSVLLGHSGVGKSTLVNALTGADRATGHVNAVTGRGRHTSSSALALQPVSTPELHVPPGTWIIDTPGIRSFGLAHVPPEQVVQAFPDLAPGEQDCPKGCLHAAQAVDCGINTYVQAGKAGASGAARLDSLRKLLQVVPDEEADSDKELGALV</sequence>
<feature type="compositionally biased region" description="Basic residues" evidence="1">
    <location>
        <begin position="26"/>
        <end position="40"/>
    </location>
</feature>
<keyword evidence="4" id="KW-1185">Reference proteome</keyword>
<accession>A0A2A8D8W6</accession>
<reference evidence="3" key="1">
    <citation type="submission" date="2017-10" db="EMBL/GenBank/DDBJ databases">
        <title>Kefir isolates.</title>
        <authorList>
            <person name="Kim Y."/>
            <person name="Blasche S."/>
        </authorList>
    </citation>
    <scope>NUCLEOTIDE SEQUENCE [LARGE SCALE GENOMIC DNA]</scope>
    <source>
        <strain evidence="3">OG2-2</strain>
    </source>
</reference>
<dbReference type="PROSITE" id="PS50936">
    <property type="entry name" value="ENGC_GTPASE"/>
    <property type="match status" value="1"/>
</dbReference>
<dbReference type="RefSeq" id="WP_098042357.1">
    <property type="nucleotide sequence ID" value="NZ_CAURLQ010000005.1"/>
</dbReference>
<dbReference type="Gene3D" id="3.40.50.300">
    <property type="entry name" value="P-loop containing nucleotide triphosphate hydrolases"/>
    <property type="match status" value="1"/>
</dbReference>
<comment type="caution">
    <text evidence="3">The sequence shown here is derived from an EMBL/GenBank/DDBJ whole genome shotgun (WGS) entry which is preliminary data.</text>
</comment>
<proteinExistence type="predicted"/>
<feature type="region of interest" description="Disordered" evidence="1">
    <location>
        <begin position="1"/>
        <end position="40"/>
    </location>
</feature>
<dbReference type="PANTHER" id="PTHR32120">
    <property type="entry name" value="SMALL RIBOSOMAL SUBUNIT BIOGENESIS GTPASE RSGA"/>
    <property type="match status" value="1"/>
</dbReference>
<dbReference type="Pfam" id="PF03193">
    <property type="entry name" value="RsgA_GTPase"/>
    <property type="match status" value="1"/>
</dbReference>
<dbReference type="GO" id="GO:0005525">
    <property type="term" value="F:GTP binding"/>
    <property type="evidence" value="ECO:0007669"/>
    <property type="project" value="InterPro"/>
</dbReference>
<feature type="compositionally biased region" description="Basic and acidic residues" evidence="1">
    <location>
        <begin position="13"/>
        <end position="25"/>
    </location>
</feature>
<evidence type="ECO:0000313" key="3">
    <source>
        <dbReference type="EMBL" id="PEN17038.1"/>
    </source>
</evidence>
<organism evidence="3 4">
    <name type="scientific">Rothia dentocariosa</name>
    <dbReference type="NCBI Taxonomy" id="2047"/>
    <lineage>
        <taxon>Bacteria</taxon>
        <taxon>Bacillati</taxon>
        <taxon>Actinomycetota</taxon>
        <taxon>Actinomycetes</taxon>
        <taxon>Micrococcales</taxon>
        <taxon>Micrococcaceae</taxon>
        <taxon>Rothia</taxon>
    </lineage>
</organism>
<dbReference type="InterPro" id="IPR010914">
    <property type="entry name" value="RsgA_GTPase_dom"/>
</dbReference>
<dbReference type="InterPro" id="IPR027417">
    <property type="entry name" value="P-loop_NTPase"/>
</dbReference>
<dbReference type="PANTHER" id="PTHR32120:SF11">
    <property type="entry name" value="SMALL RIBOSOMAL SUBUNIT BIOGENESIS GTPASE RSGA 1, MITOCHONDRIAL-RELATED"/>
    <property type="match status" value="1"/>
</dbReference>
<dbReference type="Proteomes" id="UP000219947">
    <property type="component" value="Unassembled WGS sequence"/>
</dbReference>